<dbReference type="AlphaFoldDB" id="A0A1F6TCV7"/>
<gene>
    <name evidence="1" type="ORF">A2150_04065</name>
</gene>
<reference evidence="1 2" key="1">
    <citation type="journal article" date="2016" name="Nat. Commun.">
        <title>Thousands of microbial genomes shed light on interconnected biogeochemical processes in an aquifer system.</title>
        <authorList>
            <person name="Anantharaman K."/>
            <person name="Brown C.T."/>
            <person name="Hug L.A."/>
            <person name="Sharon I."/>
            <person name="Castelle C.J."/>
            <person name="Probst A.J."/>
            <person name="Thomas B.C."/>
            <person name="Singh A."/>
            <person name="Wilkins M.J."/>
            <person name="Karaoz U."/>
            <person name="Brodie E.L."/>
            <person name="Williams K.H."/>
            <person name="Hubbard S.S."/>
            <person name="Banfield J.F."/>
        </authorList>
    </citation>
    <scope>NUCLEOTIDE SEQUENCE [LARGE SCALE GENOMIC DNA]</scope>
</reference>
<comment type="caution">
    <text evidence="1">The sequence shown here is derived from an EMBL/GenBank/DDBJ whole genome shotgun (WGS) entry which is preliminary data.</text>
</comment>
<protein>
    <submittedName>
        <fullName evidence="1">Uncharacterized protein</fullName>
    </submittedName>
</protein>
<dbReference type="Proteomes" id="UP000177925">
    <property type="component" value="Unassembled WGS sequence"/>
</dbReference>
<dbReference type="EMBL" id="MFSS01000072">
    <property type="protein sequence ID" value="OGI42968.1"/>
    <property type="molecule type" value="Genomic_DNA"/>
</dbReference>
<accession>A0A1F6TCV7</accession>
<proteinExistence type="predicted"/>
<sequence length="146" mass="16508">MLQTQSFTDTVCEKQLNYLPALSLKEVVMKRLLVALLLSLSLGLAAQQNANADYWVTFPDTSEALVINRGGGYLDFLFLDWVGDWDGFTTHSSPSGSSVFDDLGGGLVRGYWLDYTYSSGGYDWYYVYGTSNNYSWYYIGLYYLNL</sequence>
<name>A0A1F6TCV7_9PROT</name>
<evidence type="ECO:0000313" key="2">
    <source>
        <dbReference type="Proteomes" id="UP000177925"/>
    </source>
</evidence>
<evidence type="ECO:0000313" key="1">
    <source>
        <dbReference type="EMBL" id="OGI42968.1"/>
    </source>
</evidence>
<organism evidence="1 2">
    <name type="scientific">Candidatus Muproteobacteria bacterium RBG_16_64_11</name>
    <dbReference type="NCBI Taxonomy" id="1817758"/>
    <lineage>
        <taxon>Bacteria</taxon>
        <taxon>Pseudomonadati</taxon>
        <taxon>Pseudomonadota</taxon>
        <taxon>Candidatus Muproteobacteria</taxon>
    </lineage>
</organism>